<reference evidence="1" key="1">
    <citation type="submission" date="2021-12" db="EMBL/GenBank/DDBJ databases">
        <authorList>
            <person name="King R."/>
        </authorList>
    </citation>
    <scope>NUCLEOTIDE SEQUENCE</scope>
</reference>
<sequence>MGGIRVISGCVSAIENWLSVYEGTHVHVVRLSAPPLLGGFSRTYSCSDFSSQSEIIKGVMKNSSQTLTPLQMPIAPADQPTS</sequence>
<protein>
    <submittedName>
        <fullName evidence="1">Uncharacterized protein</fullName>
    </submittedName>
</protein>
<dbReference type="Proteomes" id="UP001152759">
    <property type="component" value="Chromosome 8"/>
</dbReference>
<keyword evidence="2" id="KW-1185">Reference proteome</keyword>
<evidence type="ECO:0000313" key="2">
    <source>
        <dbReference type="Proteomes" id="UP001152759"/>
    </source>
</evidence>
<dbReference type="EMBL" id="OU963869">
    <property type="protein sequence ID" value="CAH0394466.1"/>
    <property type="molecule type" value="Genomic_DNA"/>
</dbReference>
<gene>
    <name evidence="1" type="ORF">BEMITA_LOCUS12761</name>
</gene>
<accession>A0A9P0ANC9</accession>
<evidence type="ECO:0000313" key="1">
    <source>
        <dbReference type="EMBL" id="CAH0394466.1"/>
    </source>
</evidence>
<dbReference type="AlphaFoldDB" id="A0A9P0ANC9"/>
<proteinExistence type="predicted"/>
<name>A0A9P0ANC9_BEMTA</name>
<organism evidence="1 2">
    <name type="scientific">Bemisia tabaci</name>
    <name type="common">Sweetpotato whitefly</name>
    <name type="synonym">Aleurodes tabaci</name>
    <dbReference type="NCBI Taxonomy" id="7038"/>
    <lineage>
        <taxon>Eukaryota</taxon>
        <taxon>Metazoa</taxon>
        <taxon>Ecdysozoa</taxon>
        <taxon>Arthropoda</taxon>
        <taxon>Hexapoda</taxon>
        <taxon>Insecta</taxon>
        <taxon>Pterygota</taxon>
        <taxon>Neoptera</taxon>
        <taxon>Paraneoptera</taxon>
        <taxon>Hemiptera</taxon>
        <taxon>Sternorrhyncha</taxon>
        <taxon>Aleyrodoidea</taxon>
        <taxon>Aleyrodidae</taxon>
        <taxon>Aleyrodinae</taxon>
        <taxon>Bemisia</taxon>
    </lineage>
</organism>